<evidence type="ECO:0000256" key="11">
    <source>
        <dbReference type="ARBA" id="ARBA00023667"/>
    </source>
</evidence>
<comment type="function">
    <text evidence="12">Catalyzes the acylation of glycosyl-4,4'-diaponeurosporenoate, i.e. the esterification of glucose at the C6'' position with the carboxyl group of the C(15) fatty acid 12-methyltetradecanoic acid, to yield staphyloxanthin. This is the last step in the biosynthesis of this orange pigment, present in most staphylococci strains.</text>
</comment>
<protein>
    <recommendedName>
        <fullName evidence="11">Glycosyl-4,4'-diaponeurosporenoate acyltransferase</fullName>
    </recommendedName>
</protein>
<evidence type="ECO:0000256" key="5">
    <source>
        <dbReference type="ARBA" id="ARBA00022729"/>
    </source>
</evidence>
<dbReference type="GO" id="GO:0016746">
    <property type="term" value="F:acyltransferase activity"/>
    <property type="evidence" value="ECO:0007669"/>
    <property type="project" value="UniProtKB-KW"/>
</dbReference>
<organism evidence="14 15">
    <name type="scientific">Catenuloplanes niger</name>
    <dbReference type="NCBI Taxonomy" id="587534"/>
    <lineage>
        <taxon>Bacteria</taxon>
        <taxon>Bacillati</taxon>
        <taxon>Actinomycetota</taxon>
        <taxon>Actinomycetes</taxon>
        <taxon>Micromonosporales</taxon>
        <taxon>Micromonosporaceae</taxon>
        <taxon>Catenuloplanes</taxon>
    </lineage>
</organism>
<dbReference type="Proteomes" id="UP001183629">
    <property type="component" value="Unassembled WGS sequence"/>
</dbReference>
<feature type="transmembrane region" description="Helical" evidence="13">
    <location>
        <begin position="38"/>
        <end position="57"/>
    </location>
</feature>
<accession>A0AAE3ZLA9</accession>
<comment type="similarity">
    <text evidence="10">Belongs to the acyltransferase CrtO family.</text>
</comment>
<evidence type="ECO:0000256" key="13">
    <source>
        <dbReference type="SAM" id="Phobius"/>
    </source>
</evidence>
<keyword evidence="4 13" id="KW-0812">Transmembrane</keyword>
<keyword evidence="8" id="KW-0012">Acyltransferase</keyword>
<evidence type="ECO:0000256" key="3">
    <source>
        <dbReference type="ARBA" id="ARBA00022679"/>
    </source>
</evidence>
<keyword evidence="7 13" id="KW-0472">Membrane</keyword>
<dbReference type="GO" id="GO:0005886">
    <property type="term" value="C:plasma membrane"/>
    <property type="evidence" value="ECO:0007669"/>
    <property type="project" value="UniProtKB-SubCell"/>
</dbReference>
<keyword evidence="5" id="KW-0732">Signal</keyword>
<evidence type="ECO:0000256" key="9">
    <source>
        <dbReference type="ARBA" id="ARBA00023588"/>
    </source>
</evidence>
<comment type="subcellular location">
    <subcellularLocation>
        <location evidence="1">Cell membrane</location>
        <topology evidence="1">Single-pass membrane protein</topology>
    </subcellularLocation>
</comment>
<evidence type="ECO:0000256" key="7">
    <source>
        <dbReference type="ARBA" id="ARBA00023136"/>
    </source>
</evidence>
<keyword evidence="15" id="KW-1185">Reference proteome</keyword>
<comment type="pathway">
    <text evidence="9">Carotenoid biosynthesis; staphyloxanthin biosynthesis; staphyloxanthin from farnesyl diphosphate: step 5/5.</text>
</comment>
<keyword evidence="3" id="KW-0808">Transferase</keyword>
<evidence type="ECO:0000256" key="4">
    <source>
        <dbReference type="ARBA" id="ARBA00022692"/>
    </source>
</evidence>
<keyword evidence="6 13" id="KW-1133">Transmembrane helix</keyword>
<dbReference type="InterPro" id="IPR044021">
    <property type="entry name" value="CrtO"/>
</dbReference>
<evidence type="ECO:0000256" key="8">
    <source>
        <dbReference type="ARBA" id="ARBA00023315"/>
    </source>
</evidence>
<proteinExistence type="inferred from homology"/>
<evidence type="ECO:0000256" key="6">
    <source>
        <dbReference type="ARBA" id="ARBA00022989"/>
    </source>
</evidence>
<dbReference type="AlphaFoldDB" id="A0AAE3ZLA9"/>
<evidence type="ECO:0000256" key="1">
    <source>
        <dbReference type="ARBA" id="ARBA00004162"/>
    </source>
</evidence>
<dbReference type="Pfam" id="PF18927">
    <property type="entry name" value="CrtO"/>
    <property type="match status" value="1"/>
</dbReference>
<reference evidence="14 15" key="1">
    <citation type="submission" date="2023-07" db="EMBL/GenBank/DDBJ databases">
        <title>Sequencing the genomes of 1000 actinobacteria strains.</title>
        <authorList>
            <person name="Klenk H.-P."/>
        </authorList>
    </citation>
    <scope>NUCLEOTIDE SEQUENCE [LARGE SCALE GENOMIC DNA]</scope>
    <source>
        <strain evidence="14 15">DSM 44711</strain>
    </source>
</reference>
<evidence type="ECO:0000313" key="15">
    <source>
        <dbReference type="Proteomes" id="UP001183629"/>
    </source>
</evidence>
<comment type="caution">
    <text evidence="14">The sequence shown here is derived from an EMBL/GenBank/DDBJ whole genome shotgun (WGS) entry which is preliminary data.</text>
</comment>
<evidence type="ECO:0000256" key="10">
    <source>
        <dbReference type="ARBA" id="ARBA00023603"/>
    </source>
</evidence>
<evidence type="ECO:0000256" key="2">
    <source>
        <dbReference type="ARBA" id="ARBA00022475"/>
    </source>
</evidence>
<evidence type="ECO:0000256" key="12">
    <source>
        <dbReference type="ARBA" id="ARBA00025324"/>
    </source>
</evidence>
<dbReference type="EMBL" id="JAVDYC010000001">
    <property type="protein sequence ID" value="MDR7320258.1"/>
    <property type="molecule type" value="Genomic_DNA"/>
</dbReference>
<gene>
    <name evidence="14" type="ORF">J2S44_000508</name>
</gene>
<keyword evidence="2" id="KW-1003">Cell membrane</keyword>
<sequence length="104" mass="11320">MRLLRRIGWERAMRASRAFDGTRATLPAFDRDTRRSELAHTVLAGAGLLLAVVAAIAGAWTAVAWHAALTTVLHVYPTMLQRAMRARLARLRPAPDDVAAPPPA</sequence>
<evidence type="ECO:0000313" key="14">
    <source>
        <dbReference type="EMBL" id="MDR7320258.1"/>
    </source>
</evidence>
<name>A0AAE3ZLA9_9ACTN</name>